<dbReference type="RefSeq" id="WP_130418829.1">
    <property type="nucleotide sequence ID" value="NZ_SHKW01000001.1"/>
</dbReference>
<evidence type="ECO:0000313" key="2">
    <source>
        <dbReference type="Proteomes" id="UP000292958"/>
    </source>
</evidence>
<keyword evidence="2" id="KW-1185">Reference proteome</keyword>
<accession>A0A4Q7YSN5</accession>
<dbReference type="Proteomes" id="UP000292958">
    <property type="component" value="Unassembled WGS sequence"/>
</dbReference>
<dbReference type="AlphaFoldDB" id="A0A4Q7YSN5"/>
<gene>
    <name evidence="1" type="ORF">BDD14_2297</name>
</gene>
<comment type="caution">
    <text evidence="1">The sequence shown here is derived from an EMBL/GenBank/DDBJ whole genome shotgun (WGS) entry which is preliminary data.</text>
</comment>
<name>A0A4Q7YSN5_9BACT</name>
<reference evidence="1 2" key="1">
    <citation type="submission" date="2019-02" db="EMBL/GenBank/DDBJ databases">
        <title>Genomic Encyclopedia of Archaeal and Bacterial Type Strains, Phase II (KMG-II): from individual species to whole genera.</title>
        <authorList>
            <person name="Goeker M."/>
        </authorList>
    </citation>
    <scope>NUCLEOTIDE SEQUENCE [LARGE SCALE GENOMIC DNA]</scope>
    <source>
        <strain evidence="1 2">DSM 18101</strain>
    </source>
</reference>
<dbReference type="OrthoDB" id="9148571at2"/>
<dbReference type="EMBL" id="SHKW01000001">
    <property type="protein sequence ID" value="RZU40812.1"/>
    <property type="molecule type" value="Genomic_DNA"/>
</dbReference>
<sequence>MPIGPNSFLSLLTFPQSWDGASLTVRFLCLPKGDPFQPLQPGLPSFSSANLVFEANMIGSLARLPQPADATSTGPLVLDGPPLQKIDLFTELTTHFTIRPIAPNRTQASFRKAITPSYQQLIGNRQHSPLLLSPDEFACAQHQGVTDQPDQPSAPSSDVSWGRLMAYALRQPNFAAALGLMGQATVTPADPAFFAEGGWLYIDLHPTSDYAGVDILARYAARIPKLSVPRPVFAAVLFPVTTGPDDSIADDIFREAQTYDDGLAKLVHCAQNTDAGDSIQLAWDDEQIAEWLHRQVQLNPDRTLMFDRPNGVAGFRVDVRKQGDDAWSSLLRIESIGDVTLGPFSLGSFQGEGVVEVAPAQLSPKQAGAFWLPPYFATWRGSSLALTDPDLTSLHARPEVQNPDPAAPPQMLNREKVFQPVGDKDVRLQYGNTYEFRVRLSDLTRGGPDSSVSLPEPHRNSLASLTFQRRKPPAHIEVLQRPSQDSRQLRIARPRLGHPEALFTGSATFADLEDDLAALAADPKLTREISVPDPDVLTVEIEVQLKALDGDLIPYLPLYKTTRTFDGPEMTLDLAFEDHDDLITLASHQPDEGPLALPTARALRLQLIAVGRDKPGYFAEDKLRRGAQINIDLRAAATAESDLLGEPEGFSSLRSFFFQPPPSDNSVPSPTERLAAELGLDHLALTLSGRAAKRTVVACSSALRHTLSPEGSSITFSSGSDLVQRWINVVKFDVLRDWTWDGLKGDGIAIDRIVRIAGRGDVTETVASFRLPRVIGPKALTGTTVKTIDAHAPVRQVTELLFFDAFDPKPRPLPAVPPAVAAPAFPSEITIDYVARLAFDGPASDEVSRSILLPVTTPPSQTPRILSAGLALSEYIPADDYSSSNPRRRMLWFEFDQPPLDPEDAYFVRVLARGPDPLLLAPDTRIPDAAEPPLPIDSEWMRLITPGQPRDESGLSAMQPLEGSPTAPKKYLVPLPPDLQPSSPDLFGFFTYEVRVGHTASRWSTAQSRFGPMLRIAGVQHPAPPLVCQAARDATGVRIQAPYAAPVFNGVNLRPLVPKTDLWALLYARVRQADGQAWRNILLAQIQLFAPHEGNDPEHFGLPILYGEGLFPTDLLTNSLLTLGLPLDEPLTALVSEIFEEPTEATPLGARLGQARMLRISPLVPVPDAC</sequence>
<organism evidence="1 2">
    <name type="scientific">Edaphobacter modestus</name>
    <dbReference type="NCBI Taxonomy" id="388466"/>
    <lineage>
        <taxon>Bacteria</taxon>
        <taxon>Pseudomonadati</taxon>
        <taxon>Acidobacteriota</taxon>
        <taxon>Terriglobia</taxon>
        <taxon>Terriglobales</taxon>
        <taxon>Acidobacteriaceae</taxon>
        <taxon>Edaphobacter</taxon>
    </lineage>
</organism>
<protein>
    <submittedName>
        <fullName evidence="1">Uncharacterized protein</fullName>
    </submittedName>
</protein>
<proteinExistence type="predicted"/>
<evidence type="ECO:0000313" key="1">
    <source>
        <dbReference type="EMBL" id="RZU40812.1"/>
    </source>
</evidence>